<protein>
    <submittedName>
        <fullName evidence="3">Similar to Leucine rich repeat containing 15, partial</fullName>
    </submittedName>
</protein>
<reference evidence="3 4" key="1">
    <citation type="journal article" date="2010" name="Nature">
        <title>The Ectocarpus genome and the independent evolution of multicellularity in brown algae.</title>
        <authorList>
            <person name="Cock J.M."/>
            <person name="Sterck L."/>
            <person name="Rouze P."/>
            <person name="Scornet D."/>
            <person name="Allen A.E."/>
            <person name="Amoutzias G."/>
            <person name="Anthouard V."/>
            <person name="Artiguenave F."/>
            <person name="Aury J.M."/>
            <person name="Badger J.H."/>
            <person name="Beszteri B."/>
            <person name="Billiau K."/>
            <person name="Bonnet E."/>
            <person name="Bothwell J.H."/>
            <person name="Bowler C."/>
            <person name="Boyen C."/>
            <person name="Brownlee C."/>
            <person name="Carrano C.J."/>
            <person name="Charrier B."/>
            <person name="Cho G.Y."/>
            <person name="Coelho S.M."/>
            <person name="Collen J."/>
            <person name="Corre E."/>
            <person name="Da Silva C."/>
            <person name="Delage L."/>
            <person name="Delaroque N."/>
            <person name="Dittami S.M."/>
            <person name="Doulbeau S."/>
            <person name="Elias M."/>
            <person name="Farnham G."/>
            <person name="Gachon C.M."/>
            <person name="Gschloessl B."/>
            <person name="Heesch S."/>
            <person name="Jabbari K."/>
            <person name="Jubin C."/>
            <person name="Kawai H."/>
            <person name="Kimura K."/>
            <person name="Kloareg B."/>
            <person name="Kupper F.C."/>
            <person name="Lang D."/>
            <person name="Le Bail A."/>
            <person name="Leblanc C."/>
            <person name="Lerouge P."/>
            <person name="Lohr M."/>
            <person name="Lopez P.J."/>
            <person name="Martens C."/>
            <person name="Maumus F."/>
            <person name="Michel G."/>
            <person name="Miranda-Saavedra D."/>
            <person name="Morales J."/>
            <person name="Moreau H."/>
            <person name="Motomura T."/>
            <person name="Nagasato C."/>
            <person name="Napoli C.A."/>
            <person name="Nelson D.R."/>
            <person name="Nyvall-Collen P."/>
            <person name="Peters A.F."/>
            <person name="Pommier C."/>
            <person name="Potin P."/>
            <person name="Poulain J."/>
            <person name="Quesneville H."/>
            <person name="Read B."/>
            <person name="Rensing S.A."/>
            <person name="Ritter A."/>
            <person name="Rousvoal S."/>
            <person name="Samanta M."/>
            <person name="Samson G."/>
            <person name="Schroeder D.C."/>
            <person name="Segurens B."/>
            <person name="Strittmatter M."/>
            <person name="Tonon T."/>
            <person name="Tregear J.W."/>
            <person name="Valentin K."/>
            <person name="von Dassow P."/>
            <person name="Yamagishi T."/>
            <person name="Van de Peer Y."/>
            <person name="Wincker P."/>
        </authorList>
    </citation>
    <scope>NUCLEOTIDE SEQUENCE [LARGE SCALE GENOMIC DNA]</scope>
    <source>
        <strain evidence="4">Ec32 / CCAP1310/4</strain>
    </source>
</reference>
<evidence type="ECO:0000313" key="3">
    <source>
        <dbReference type="EMBL" id="CBJ28788.1"/>
    </source>
</evidence>
<gene>
    <name evidence="3" type="ORF">Esi_0120_0039</name>
</gene>
<dbReference type="InParanoid" id="D7FIG5"/>
<keyword evidence="2" id="KW-0677">Repeat</keyword>
<name>D7FIG5_ECTSI</name>
<dbReference type="Pfam" id="PF13855">
    <property type="entry name" value="LRR_8"/>
    <property type="match status" value="1"/>
</dbReference>
<dbReference type="Proteomes" id="UP000002630">
    <property type="component" value="Linkage Group LG22"/>
</dbReference>
<evidence type="ECO:0000313" key="4">
    <source>
        <dbReference type="Proteomes" id="UP000002630"/>
    </source>
</evidence>
<dbReference type="OrthoDB" id="27267at2759"/>
<proteinExistence type="predicted"/>
<dbReference type="EMBL" id="FN649747">
    <property type="protein sequence ID" value="CBJ28788.1"/>
    <property type="molecule type" value="Genomic_DNA"/>
</dbReference>
<dbReference type="SUPFAM" id="SSF52058">
    <property type="entry name" value="L domain-like"/>
    <property type="match status" value="1"/>
</dbReference>
<dbReference type="InterPro" id="IPR003591">
    <property type="entry name" value="Leu-rich_rpt_typical-subtyp"/>
</dbReference>
<sequence>MSDCGLTNDDLDDIRSCLEAAGVSTIVELLLDTNGLTALKPDVSGSSGTFDGMTSLEVLSLSANELTTLPADLFGSLTSLVSLFVDDNSDLTCLPDIPSR</sequence>
<dbReference type="InterPro" id="IPR032675">
    <property type="entry name" value="LRR_dom_sf"/>
</dbReference>
<dbReference type="AlphaFoldDB" id="D7FIG5"/>
<dbReference type="EMBL" id="FN647878">
    <property type="protein sequence ID" value="CBJ28788.1"/>
    <property type="molecule type" value="Genomic_DNA"/>
</dbReference>
<dbReference type="InterPro" id="IPR001611">
    <property type="entry name" value="Leu-rich_rpt"/>
</dbReference>
<evidence type="ECO:0000256" key="1">
    <source>
        <dbReference type="ARBA" id="ARBA00022614"/>
    </source>
</evidence>
<dbReference type="Gene3D" id="3.80.10.10">
    <property type="entry name" value="Ribonuclease Inhibitor"/>
    <property type="match status" value="1"/>
</dbReference>
<dbReference type="SMART" id="SM00369">
    <property type="entry name" value="LRR_TYP"/>
    <property type="match status" value="1"/>
</dbReference>
<keyword evidence="1" id="KW-0433">Leucine-rich repeat</keyword>
<accession>D7FIG5</accession>
<keyword evidence="4" id="KW-1185">Reference proteome</keyword>
<dbReference type="PANTHER" id="PTHR24366">
    <property type="entry name" value="IG(IMMUNOGLOBULIN) AND LRR(LEUCINE RICH REPEAT) DOMAINS"/>
    <property type="match status" value="1"/>
</dbReference>
<organism evidence="3 4">
    <name type="scientific">Ectocarpus siliculosus</name>
    <name type="common">Brown alga</name>
    <name type="synonym">Conferva siliculosa</name>
    <dbReference type="NCBI Taxonomy" id="2880"/>
    <lineage>
        <taxon>Eukaryota</taxon>
        <taxon>Sar</taxon>
        <taxon>Stramenopiles</taxon>
        <taxon>Ochrophyta</taxon>
        <taxon>PX clade</taxon>
        <taxon>Phaeophyceae</taxon>
        <taxon>Ectocarpales</taxon>
        <taxon>Ectocarpaceae</taxon>
        <taxon>Ectocarpus</taxon>
    </lineage>
</organism>
<evidence type="ECO:0000256" key="2">
    <source>
        <dbReference type="ARBA" id="ARBA00022737"/>
    </source>
</evidence>